<dbReference type="EMBL" id="NBIV01000043">
    <property type="protein sequence ID" value="PXF46199.1"/>
    <property type="molecule type" value="Genomic_DNA"/>
</dbReference>
<evidence type="ECO:0000313" key="2">
    <source>
        <dbReference type="Proteomes" id="UP000247409"/>
    </source>
</evidence>
<dbReference type="AlphaFoldDB" id="A0A2V3IVT4"/>
<name>A0A2V3IVT4_9FLOR</name>
<sequence>MRSELPVDARNDIKVRPTKTSKMLAAALAANPAAKPIATPIPTPAVKPAAMQSATPASTLAAAASSTAGNRRVIENTIPASRPMFEERKQNWPLSSRATAILQACKVSNKELFLAKCEDCFGRPQGSDT</sequence>
<protein>
    <submittedName>
        <fullName evidence="1">Uncharacterized protein</fullName>
    </submittedName>
</protein>
<proteinExistence type="predicted"/>
<accession>A0A2V3IVT4</accession>
<organism evidence="1 2">
    <name type="scientific">Gracilariopsis chorda</name>
    <dbReference type="NCBI Taxonomy" id="448386"/>
    <lineage>
        <taxon>Eukaryota</taxon>
        <taxon>Rhodophyta</taxon>
        <taxon>Florideophyceae</taxon>
        <taxon>Rhodymeniophycidae</taxon>
        <taxon>Gracilariales</taxon>
        <taxon>Gracilariaceae</taxon>
        <taxon>Gracilariopsis</taxon>
    </lineage>
</organism>
<dbReference type="Proteomes" id="UP000247409">
    <property type="component" value="Unassembled WGS sequence"/>
</dbReference>
<evidence type="ECO:0000313" key="1">
    <source>
        <dbReference type="EMBL" id="PXF46199.1"/>
    </source>
</evidence>
<reference evidence="1 2" key="1">
    <citation type="journal article" date="2018" name="Mol. Biol. Evol.">
        <title>Analysis of the draft genome of the red seaweed Gracilariopsis chorda provides insights into genome size evolution in Rhodophyta.</title>
        <authorList>
            <person name="Lee J."/>
            <person name="Yang E.C."/>
            <person name="Graf L."/>
            <person name="Yang J.H."/>
            <person name="Qiu H."/>
            <person name="Zel Zion U."/>
            <person name="Chan C.X."/>
            <person name="Stephens T.G."/>
            <person name="Weber A.P.M."/>
            <person name="Boo G.H."/>
            <person name="Boo S.M."/>
            <person name="Kim K.M."/>
            <person name="Shin Y."/>
            <person name="Jung M."/>
            <person name="Lee S.J."/>
            <person name="Yim H.S."/>
            <person name="Lee J.H."/>
            <person name="Bhattacharya D."/>
            <person name="Yoon H.S."/>
        </authorList>
    </citation>
    <scope>NUCLEOTIDE SEQUENCE [LARGE SCALE GENOMIC DNA]</scope>
    <source>
        <strain evidence="1 2">SKKU-2015</strain>
        <tissue evidence="1">Whole body</tissue>
    </source>
</reference>
<comment type="caution">
    <text evidence="1">The sequence shown here is derived from an EMBL/GenBank/DDBJ whole genome shotgun (WGS) entry which is preliminary data.</text>
</comment>
<gene>
    <name evidence="1" type="ORF">BWQ96_04076</name>
</gene>
<keyword evidence="2" id="KW-1185">Reference proteome</keyword>